<accession>A0A3D8I3K1</accession>
<dbReference type="SUPFAM" id="SSF52540">
    <property type="entry name" value="P-loop containing nucleoside triphosphate hydrolases"/>
    <property type="match status" value="1"/>
</dbReference>
<gene>
    <name evidence="2" type="ORF">CQA63_07200</name>
</gene>
<evidence type="ECO:0000313" key="3">
    <source>
        <dbReference type="Proteomes" id="UP000256599"/>
    </source>
</evidence>
<dbReference type="AlphaFoldDB" id="A0A3D8I3K1"/>
<reference evidence="2 3" key="1">
    <citation type="submission" date="2018-04" db="EMBL/GenBank/DDBJ databases">
        <title>Novel Campyloabacter and Helicobacter Species and Strains.</title>
        <authorList>
            <person name="Mannion A.J."/>
            <person name="Shen Z."/>
            <person name="Fox J.G."/>
        </authorList>
    </citation>
    <scope>NUCLEOTIDE SEQUENCE [LARGE SCALE GENOMIC DNA]</scope>
    <source>
        <strain evidence="2 3">MIT 98-6070</strain>
    </source>
</reference>
<dbReference type="Gene3D" id="3.40.50.300">
    <property type="entry name" value="P-loop containing nucleotide triphosphate hydrolases"/>
    <property type="match status" value="2"/>
</dbReference>
<dbReference type="Proteomes" id="UP000256599">
    <property type="component" value="Unassembled WGS sequence"/>
</dbReference>
<keyword evidence="3" id="KW-1185">Reference proteome</keyword>
<dbReference type="PANTHER" id="PTHR32114">
    <property type="entry name" value="ABC TRANSPORTER ABCH.3"/>
    <property type="match status" value="1"/>
</dbReference>
<feature type="coiled-coil region" evidence="1">
    <location>
        <begin position="405"/>
        <end position="513"/>
    </location>
</feature>
<dbReference type="PANTHER" id="PTHR32114:SF2">
    <property type="entry name" value="ABC TRANSPORTER ABCH.3"/>
    <property type="match status" value="1"/>
</dbReference>
<name>A0A3D8I3K1_9HELI</name>
<evidence type="ECO:0000256" key="1">
    <source>
        <dbReference type="SAM" id="Coils"/>
    </source>
</evidence>
<protein>
    <submittedName>
        <fullName evidence="2">Uncharacterized protein</fullName>
    </submittedName>
</protein>
<feature type="coiled-coil region" evidence="1">
    <location>
        <begin position="212"/>
        <end position="295"/>
    </location>
</feature>
<dbReference type="InterPro" id="IPR027417">
    <property type="entry name" value="P-loop_NTPase"/>
</dbReference>
<keyword evidence="1" id="KW-0175">Coiled coil</keyword>
<evidence type="ECO:0000313" key="2">
    <source>
        <dbReference type="EMBL" id="RDU59314.1"/>
    </source>
</evidence>
<organism evidence="2 3">
    <name type="scientific">Helicobacter marmotae</name>
    <dbReference type="NCBI Taxonomy" id="152490"/>
    <lineage>
        <taxon>Bacteria</taxon>
        <taxon>Pseudomonadati</taxon>
        <taxon>Campylobacterota</taxon>
        <taxon>Epsilonproteobacteria</taxon>
        <taxon>Campylobacterales</taxon>
        <taxon>Helicobacteraceae</taxon>
        <taxon>Helicobacter</taxon>
    </lineage>
</organism>
<proteinExistence type="predicted"/>
<comment type="caution">
    <text evidence="2">The sequence shown here is derived from an EMBL/GenBank/DDBJ whole genome shotgun (WGS) entry which is preliminary data.</text>
</comment>
<dbReference type="EMBL" id="NXLR01000014">
    <property type="protein sequence ID" value="RDU59314.1"/>
    <property type="molecule type" value="Genomic_DNA"/>
</dbReference>
<sequence>MFIEKITICNLFAYYGAVEVEFPHIEGKNLYCIYGQNGFGKTSFINACKIAICGSGLRDFNAENGLCKKFKLNAQSFIKGNKKGFSGILNTYAVNESKTDFYIAITGKLNDNRSFYLKRGFENIDWELEETLALSIDEEHFSDEEAQEKINALILPSNFVDFFFFNGEEIGEISENLHTGLKEKIEEILRIKPLDIILKQIDKITNELNSQALEDEKQKQSFEEKLNDIEKAKNSLDSIQRQINIIQEQQESKQYALKEKEKEIQKLISSNDKTRQELYDEKHELEKAIQAHKEGLEEAFKHIIFLSNPKLTKQLNDEIQAIESHKQSQDIQTYQKLLPALKATSNKIIQAKAPSQSQEILKLTYDIFDTFLQNLEQQSSYNSQISPSLIESLKLSLVRIENNALKSYITKSKELKNQLAQCKREIDEFHLDSYTQTQKAYLEQEISKLKQAYQEKEQEENNLQEERQNLQIKINHLQVELEAMRQHIHNERIEEKIKILKALQNTLQAYKQKLISTLKGELRENILQKYKMLISDNVNSIKIDEDFKIHLYNSNEDNIYIQSQSSGQKQILAIAIFWALSELSHAEIPLIIDTPLGRIDAKNRKNIIQNYYAQDLQTIIMPTDTEMGRREYEYAKSHIARLYKIENQDDRAHAAIKARGIEDILL</sequence>